<protein>
    <submittedName>
        <fullName evidence="2">Uncharacterized protein</fullName>
    </submittedName>
</protein>
<proteinExistence type="predicted"/>
<accession>A0A4R8L7N4</accession>
<dbReference type="EMBL" id="SORE01000031">
    <property type="protein sequence ID" value="TDY38703.1"/>
    <property type="molecule type" value="Genomic_DNA"/>
</dbReference>
<dbReference type="Proteomes" id="UP000295509">
    <property type="component" value="Unassembled WGS sequence"/>
</dbReference>
<comment type="caution">
    <text evidence="2">The sequence shown here is derived from an EMBL/GenBank/DDBJ whole genome shotgun (WGS) entry which is preliminary data.</text>
</comment>
<reference evidence="2 3" key="1">
    <citation type="submission" date="2019-03" db="EMBL/GenBank/DDBJ databases">
        <title>Genomic Encyclopedia of Type Strains, Phase III (KMG-III): the genomes of soil and plant-associated and newly described type strains.</title>
        <authorList>
            <person name="Whitman W."/>
        </authorList>
    </citation>
    <scope>NUCLEOTIDE SEQUENCE [LARGE SCALE GENOMIC DNA]</scope>
    <source>
        <strain evidence="2 3">LMG 29544</strain>
    </source>
</reference>
<keyword evidence="3" id="KW-1185">Reference proteome</keyword>
<evidence type="ECO:0000256" key="1">
    <source>
        <dbReference type="SAM" id="SignalP"/>
    </source>
</evidence>
<dbReference type="OrthoDB" id="8779060at2"/>
<sequence>MKTLLCALLVTYASLANAGVYCDHQNPDCNLYIDSNGVLHDRLQAGKIVSGKIGDEGILANVSIIKYQNGYAIIRESFTNDRVTLVVPLKWNGGDWMYDTAYMFGLSVTDSSSAIGKRWYGKKIKLHMSRIDGQIWERLYGEFSIARPSPTVLSQWPNPFLKISTVNGKRKGEICALPRADRMDNLAVESIACRRFSKLSDHAQYEFSGVLGKYPISSMIIERQGNALSGCFRYAPHADTCIELRGEIYEDQFISLREFAGQGGCVSGTFRGRLSHGGLSGRWESSDSAKAFQFNLLLQGFPDD</sequence>
<evidence type="ECO:0000313" key="3">
    <source>
        <dbReference type="Proteomes" id="UP000295509"/>
    </source>
</evidence>
<evidence type="ECO:0000313" key="2">
    <source>
        <dbReference type="EMBL" id="TDY38703.1"/>
    </source>
</evidence>
<organism evidence="2 3">
    <name type="scientific">Paraburkholderia rhizosphaerae</name>
    <dbReference type="NCBI Taxonomy" id="480658"/>
    <lineage>
        <taxon>Bacteria</taxon>
        <taxon>Pseudomonadati</taxon>
        <taxon>Pseudomonadota</taxon>
        <taxon>Betaproteobacteria</taxon>
        <taxon>Burkholderiales</taxon>
        <taxon>Burkholderiaceae</taxon>
        <taxon>Paraburkholderia</taxon>
    </lineage>
</organism>
<feature type="chain" id="PRO_5020463212" evidence="1">
    <location>
        <begin position="19"/>
        <end position="304"/>
    </location>
</feature>
<keyword evidence="1" id="KW-0732">Signal</keyword>
<gene>
    <name evidence="2" type="ORF">BX592_1313</name>
</gene>
<dbReference type="RefSeq" id="WP_134196758.1">
    <property type="nucleotide sequence ID" value="NZ_JBHLUW010000037.1"/>
</dbReference>
<feature type="signal peptide" evidence="1">
    <location>
        <begin position="1"/>
        <end position="18"/>
    </location>
</feature>
<dbReference type="AlphaFoldDB" id="A0A4R8L7N4"/>
<name>A0A4R8L7N4_9BURK</name>